<keyword evidence="1" id="KW-0479">Metal-binding</keyword>
<organism evidence="4 5">
    <name type="scientific">Frankliniella fusca</name>
    <dbReference type="NCBI Taxonomy" id="407009"/>
    <lineage>
        <taxon>Eukaryota</taxon>
        <taxon>Metazoa</taxon>
        <taxon>Ecdysozoa</taxon>
        <taxon>Arthropoda</taxon>
        <taxon>Hexapoda</taxon>
        <taxon>Insecta</taxon>
        <taxon>Pterygota</taxon>
        <taxon>Neoptera</taxon>
        <taxon>Paraneoptera</taxon>
        <taxon>Thysanoptera</taxon>
        <taxon>Terebrantia</taxon>
        <taxon>Thripoidea</taxon>
        <taxon>Thripidae</taxon>
        <taxon>Frankliniella</taxon>
    </lineage>
</organism>
<evidence type="ECO:0000256" key="2">
    <source>
        <dbReference type="ARBA" id="ARBA00022801"/>
    </source>
</evidence>
<gene>
    <name evidence="4" type="ORF">KUF71_023418</name>
</gene>
<keyword evidence="2" id="KW-0378">Hydrolase</keyword>
<evidence type="ECO:0000256" key="1">
    <source>
        <dbReference type="ARBA" id="ARBA00022723"/>
    </source>
</evidence>
<dbReference type="Pfam" id="PF05761">
    <property type="entry name" value="5_nucleotid"/>
    <property type="match status" value="1"/>
</dbReference>
<evidence type="ECO:0000313" key="4">
    <source>
        <dbReference type="EMBL" id="KAK3914005.1"/>
    </source>
</evidence>
<dbReference type="PANTHER" id="PTHR12103:SF12">
    <property type="entry name" value="FI20020P1"/>
    <property type="match status" value="1"/>
</dbReference>
<dbReference type="SUPFAM" id="SSF56784">
    <property type="entry name" value="HAD-like"/>
    <property type="match status" value="1"/>
</dbReference>
<dbReference type="PANTHER" id="PTHR12103">
    <property type="entry name" value="5'-NUCLEOTIDASE DOMAIN-CONTAINING"/>
    <property type="match status" value="1"/>
</dbReference>
<dbReference type="InterPro" id="IPR036412">
    <property type="entry name" value="HAD-like_sf"/>
</dbReference>
<dbReference type="Proteomes" id="UP001219518">
    <property type="component" value="Unassembled WGS sequence"/>
</dbReference>
<protein>
    <submittedName>
        <fullName evidence="4">5'-nucleotidase domain-containing protein 2</fullName>
    </submittedName>
</protein>
<dbReference type="AlphaFoldDB" id="A0AAE1H2Z8"/>
<proteinExistence type="predicted"/>
<name>A0AAE1H2Z8_9NEOP</name>
<keyword evidence="5" id="KW-1185">Reference proteome</keyword>
<reference evidence="4" key="2">
    <citation type="journal article" date="2023" name="BMC Genomics">
        <title>Pest status, molecular evolution, and epigenetic factors derived from the genome assembly of Frankliniella fusca, a thysanopteran phytovirus vector.</title>
        <authorList>
            <person name="Catto M.A."/>
            <person name="Labadie P.E."/>
            <person name="Jacobson A.L."/>
            <person name="Kennedy G.G."/>
            <person name="Srinivasan R."/>
            <person name="Hunt B.G."/>
        </authorList>
    </citation>
    <scope>NUCLEOTIDE SEQUENCE</scope>
    <source>
        <strain evidence="4">PL_HMW_Pooled</strain>
    </source>
</reference>
<comment type="caution">
    <text evidence="4">The sequence shown here is derived from an EMBL/GenBank/DDBJ whole genome shotgun (WGS) entry which is preliminary data.</text>
</comment>
<evidence type="ECO:0000313" key="5">
    <source>
        <dbReference type="Proteomes" id="UP001219518"/>
    </source>
</evidence>
<sequence>MCYHRRSVTRAFNCQFGSVFRSGNNSSYFFRKLHRVSDIYTSDLTNLLNYSSDHLFYPFPNVLPHDYHTLYCM</sequence>
<evidence type="ECO:0000256" key="3">
    <source>
        <dbReference type="ARBA" id="ARBA00022842"/>
    </source>
</evidence>
<keyword evidence="3" id="KW-0460">Magnesium</keyword>
<dbReference type="InterPro" id="IPR008380">
    <property type="entry name" value="HAD-SF_hydro_IG_5-nucl"/>
</dbReference>
<reference evidence="4" key="1">
    <citation type="submission" date="2021-07" db="EMBL/GenBank/DDBJ databases">
        <authorList>
            <person name="Catto M.A."/>
            <person name="Jacobson A."/>
            <person name="Kennedy G."/>
            <person name="Labadie P."/>
            <person name="Hunt B.G."/>
            <person name="Srinivasan R."/>
        </authorList>
    </citation>
    <scope>NUCLEOTIDE SEQUENCE</scope>
    <source>
        <strain evidence="4">PL_HMW_Pooled</strain>
        <tissue evidence="4">Head</tissue>
    </source>
</reference>
<dbReference type="GO" id="GO:0046872">
    <property type="term" value="F:metal ion binding"/>
    <property type="evidence" value="ECO:0007669"/>
    <property type="project" value="UniProtKB-KW"/>
</dbReference>
<accession>A0AAE1H2Z8</accession>
<dbReference type="EMBL" id="JAHWGI010000349">
    <property type="protein sequence ID" value="KAK3914005.1"/>
    <property type="molecule type" value="Genomic_DNA"/>
</dbReference>
<dbReference type="GO" id="GO:0008253">
    <property type="term" value="F:5'-nucleotidase activity"/>
    <property type="evidence" value="ECO:0007669"/>
    <property type="project" value="TreeGrafter"/>
</dbReference>